<dbReference type="PANTHER" id="PTHR43476:SF5">
    <property type="entry name" value="FAD-DEPENDENT MONOOXYGENASE"/>
    <property type="match status" value="1"/>
</dbReference>
<dbReference type="NCBIfam" id="NF004834">
    <property type="entry name" value="PRK06185.1-3"/>
    <property type="match status" value="1"/>
</dbReference>
<name>A0A1S7P5D5_9HYPH</name>
<proteinExistence type="predicted"/>
<evidence type="ECO:0000313" key="3">
    <source>
        <dbReference type="EMBL" id="CUX16278.1"/>
    </source>
</evidence>
<dbReference type="InterPro" id="IPR002938">
    <property type="entry name" value="FAD-bd"/>
</dbReference>
<gene>
    <name evidence="3" type="ORF">AGR3A_Cc20139</name>
</gene>
<dbReference type="EMBL" id="FBWK01000012">
    <property type="protein sequence ID" value="CUX16278.1"/>
    <property type="molecule type" value="Genomic_DNA"/>
</dbReference>
<evidence type="ECO:0000259" key="2">
    <source>
        <dbReference type="Pfam" id="PF01494"/>
    </source>
</evidence>
<reference evidence="4" key="1">
    <citation type="submission" date="2016-01" db="EMBL/GenBank/DDBJ databases">
        <authorList>
            <person name="Regsiter A."/>
            <person name="william w."/>
        </authorList>
    </citation>
    <scope>NUCLEOTIDE SEQUENCE [LARGE SCALE GENOMIC DNA]</scope>
    <source>
        <strain evidence="4">CFBP 6623</strain>
    </source>
</reference>
<evidence type="ECO:0000256" key="1">
    <source>
        <dbReference type="ARBA" id="ARBA00023002"/>
    </source>
</evidence>
<protein>
    <recommendedName>
        <fullName evidence="2">FAD-binding domain-containing protein</fullName>
    </recommendedName>
</protein>
<dbReference type="PANTHER" id="PTHR43476">
    <property type="entry name" value="3-(3-HYDROXY-PHENYL)PROPIONATE/3-HYDROXYCINNAMIC ACID HYDROXYLASE"/>
    <property type="match status" value="1"/>
</dbReference>
<dbReference type="GO" id="GO:0016491">
    <property type="term" value="F:oxidoreductase activity"/>
    <property type="evidence" value="ECO:0007669"/>
    <property type="project" value="UniProtKB-KW"/>
</dbReference>
<organism evidence="3 4">
    <name type="scientific">Agrobacterium tomkonis CFBP 6623</name>
    <dbReference type="NCBI Taxonomy" id="1183432"/>
    <lineage>
        <taxon>Bacteria</taxon>
        <taxon>Pseudomonadati</taxon>
        <taxon>Pseudomonadota</taxon>
        <taxon>Alphaproteobacteria</taxon>
        <taxon>Hyphomicrobiales</taxon>
        <taxon>Rhizobiaceae</taxon>
        <taxon>Rhizobium/Agrobacterium group</taxon>
        <taxon>Agrobacterium</taxon>
        <taxon>Agrobacterium tumefaciens complex</taxon>
    </lineage>
</organism>
<keyword evidence="4" id="KW-1185">Reference proteome</keyword>
<dbReference type="Gene3D" id="3.50.50.60">
    <property type="entry name" value="FAD/NAD(P)-binding domain"/>
    <property type="match status" value="2"/>
</dbReference>
<dbReference type="GO" id="GO:0071949">
    <property type="term" value="F:FAD binding"/>
    <property type="evidence" value="ECO:0007669"/>
    <property type="project" value="InterPro"/>
</dbReference>
<feature type="domain" description="FAD-binding" evidence="2">
    <location>
        <begin position="20"/>
        <end position="339"/>
    </location>
</feature>
<keyword evidence="1" id="KW-0560">Oxidoreductase</keyword>
<dbReference type="InterPro" id="IPR050631">
    <property type="entry name" value="PheA/TfdB_FAD_monoxygenase"/>
</dbReference>
<sequence length="417" mass="46005">MEEAKVVPENDGKAVQYIHTSVAIAGGGPAGVMLGLLLARSGIDVTVVEKHGDFLRDFRGDTIHPSTLELMEQLGFIEEFLSLPHTRAARLNAVIGGERITIADFSRLPVRHRFIAFMPQWDFLNFIVGKAGQYENFRLLMNAPVTSLIERAGRVGGLIVNTPDGVIEIAADLVVGADGRTSIVREAAGLEIQRFGIPTEVLWMRLSKQPGDSTETMGHVGSRQGFVMINRGDYWQCGYVVRKGFFADIKLQGLEAFRDRVAEICPFPRERLDELKSWDDVHLLTVRIDRLKRWWKPGLICIGDAAHAMSPVGGVGVNLAVQDAVAAANVLVPVFLSGRPVGDDDLAAIEKRRSFPTKATQFLQRMMRIGRKKGQAEESEKPKGPPALVLALMRFPLLAHLTGRLVGLGFRREKIET</sequence>
<accession>A0A1S7P5D5</accession>
<evidence type="ECO:0000313" key="4">
    <source>
        <dbReference type="Proteomes" id="UP000191988"/>
    </source>
</evidence>
<dbReference type="InterPro" id="IPR036188">
    <property type="entry name" value="FAD/NAD-bd_sf"/>
</dbReference>
<dbReference type="NCBIfam" id="NF004835">
    <property type="entry name" value="PRK06185.1-4"/>
    <property type="match status" value="1"/>
</dbReference>
<dbReference type="SUPFAM" id="SSF51905">
    <property type="entry name" value="FAD/NAD(P)-binding domain"/>
    <property type="match status" value="1"/>
</dbReference>
<dbReference type="PRINTS" id="PR00420">
    <property type="entry name" value="RNGMNOXGNASE"/>
</dbReference>
<dbReference type="STRING" id="1183432.AGR3A_Cc20139"/>
<dbReference type="RefSeq" id="WP_046799519.1">
    <property type="nucleotide sequence ID" value="NZ_LT009723.1"/>
</dbReference>
<dbReference type="AlphaFoldDB" id="A0A1S7P5D5"/>
<dbReference type="Pfam" id="PF01494">
    <property type="entry name" value="FAD_binding_3"/>
    <property type="match status" value="1"/>
</dbReference>
<dbReference type="Proteomes" id="UP000191988">
    <property type="component" value="Unassembled WGS sequence"/>
</dbReference>